<dbReference type="PROSITE" id="PS52035">
    <property type="entry name" value="PEPTIDASE_M14"/>
    <property type="match status" value="1"/>
</dbReference>
<dbReference type="AlphaFoldDB" id="A0AB35FTA4"/>
<feature type="region of interest" description="Disordered" evidence="6">
    <location>
        <begin position="37"/>
        <end position="129"/>
    </location>
</feature>
<dbReference type="GO" id="GO:0004181">
    <property type="term" value="F:metallocarboxypeptidase activity"/>
    <property type="evidence" value="ECO:0007669"/>
    <property type="project" value="InterPro"/>
</dbReference>
<evidence type="ECO:0000256" key="2">
    <source>
        <dbReference type="ARBA" id="ARBA00022525"/>
    </source>
</evidence>
<name>A0AB35FTA4_STRGN</name>
<protein>
    <submittedName>
        <fullName evidence="10">LPXTG cell wall anchor domain-containing protein</fullName>
    </submittedName>
</protein>
<evidence type="ECO:0000313" key="10">
    <source>
        <dbReference type="EMBL" id="MBZ2126800.1"/>
    </source>
</evidence>
<dbReference type="SUPFAM" id="SSF53187">
    <property type="entry name" value="Zn-dependent exopeptidases"/>
    <property type="match status" value="1"/>
</dbReference>
<keyword evidence="2" id="KW-0964">Secreted</keyword>
<evidence type="ECO:0000256" key="4">
    <source>
        <dbReference type="ARBA" id="ARBA00023088"/>
    </source>
</evidence>
<proteinExistence type="inferred from homology"/>
<feature type="domain" description="Peptidase M14" evidence="9">
    <location>
        <begin position="253"/>
        <end position="552"/>
    </location>
</feature>
<feature type="compositionally biased region" description="Polar residues" evidence="6">
    <location>
        <begin position="37"/>
        <end position="56"/>
    </location>
</feature>
<evidence type="ECO:0000259" key="8">
    <source>
        <dbReference type="PROSITE" id="PS50847"/>
    </source>
</evidence>
<feature type="compositionally biased region" description="Basic and acidic residues" evidence="6">
    <location>
        <begin position="114"/>
        <end position="127"/>
    </location>
</feature>
<evidence type="ECO:0000313" key="11">
    <source>
        <dbReference type="Proteomes" id="UP000826921"/>
    </source>
</evidence>
<evidence type="ECO:0000256" key="7">
    <source>
        <dbReference type="SAM" id="SignalP"/>
    </source>
</evidence>
<evidence type="ECO:0000256" key="5">
    <source>
        <dbReference type="PROSITE-ProRule" id="PRU01379"/>
    </source>
</evidence>
<dbReference type="GO" id="GO:0006508">
    <property type="term" value="P:proteolysis"/>
    <property type="evidence" value="ECO:0007669"/>
    <property type="project" value="InterPro"/>
</dbReference>
<comment type="similarity">
    <text evidence="5">Belongs to the peptidase M14 family.</text>
</comment>
<dbReference type="NCBIfam" id="TIGR01167">
    <property type="entry name" value="LPXTG_anchor"/>
    <property type="match status" value="1"/>
</dbReference>
<evidence type="ECO:0000256" key="6">
    <source>
        <dbReference type="SAM" id="MobiDB-lite"/>
    </source>
</evidence>
<dbReference type="GO" id="GO:0008270">
    <property type="term" value="F:zinc ion binding"/>
    <property type="evidence" value="ECO:0007669"/>
    <property type="project" value="InterPro"/>
</dbReference>
<evidence type="ECO:0000259" key="9">
    <source>
        <dbReference type="PROSITE" id="PS52035"/>
    </source>
</evidence>
<accession>A0AB35FTA4</accession>
<dbReference type="RefSeq" id="WP_060553064.1">
    <property type="nucleotide sequence ID" value="NZ_CP077224.1"/>
</dbReference>
<feature type="chain" id="PRO_5044191852" evidence="7">
    <location>
        <begin position="32"/>
        <end position="1085"/>
    </location>
</feature>
<evidence type="ECO:0000256" key="1">
    <source>
        <dbReference type="ARBA" id="ARBA00022512"/>
    </source>
</evidence>
<feature type="compositionally biased region" description="Polar residues" evidence="6">
    <location>
        <begin position="68"/>
        <end position="78"/>
    </location>
</feature>
<dbReference type="GeneID" id="93788444"/>
<feature type="domain" description="Gram-positive cocci surface proteins LPxTG" evidence="8">
    <location>
        <begin position="1052"/>
        <end position="1085"/>
    </location>
</feature>
<dbReference type="InterPro" id="IPR019931">
    <property type="entry name" value="LPXTG_anchor"/>
</dbReference>
<keyword evidence="1" id="KW-0134">Cell wall</keyword>
<dbReference type="Proteomes" id="UP000826921">
    <property type="component" value="Unassembled WGS sequence"/>
</dbReference>
<sequence length="1085" mass="120090">MKDTYKKRLYTQVLSLSAAALLAVLAQGNVAADTLNPTEAQQEASPVSSLVENPTPVSAEKTEDHSDQPQADTANKETQPVAESDKTTSETATSPATGAENKKETSSENTTAPDKPETRAASSEDSKVQLADSKVYMSEKANIEETIQEQGAKANKISWTLDNKPISEWKTWKMEDGTFSGDPFVTIEEKVEGNDLKLSLKFNELFGQDLSLRTPNNIRRTYRNFMGNHELVGVSEDLGLTIRKNIVLRPYEDFHTHDEMLASIEKSRQEAKDDRLVQIETIGKSAQGRDVKLGIISSDQKSIDDYLNTTNPKALTKPAEMLAALKNGKLDYKLPVLINNTHADEQPAIDIITGLFNTFATKDLISFQTTDANGLAKNVTLSVKELLKKFIFLFDFTENPDGDVANTRALANGIDPNRDTSYQANPETRTVAGLINKWNPIALYDIHGFVKEFLIEPATPPHDPNFEYDLLSENMLENAHHMGRAGVANSKYDSYIIPKLDWGDGWDDSFSGYTGVYAMYHGILGHTIEIPEGNQESYKAGYHAVLGGISYLSQNPDKLMEMRLNFYLRGINKVEDPKAENELVGPDGKVVGRIKNGQKKFFPDYYVIPMGLDKNNDSQQAFNMIEYFKRNGVTLKELKEDVGNYKKGDLVVDMAQAKRGYANHILYKGSNESAWSAMYAELLVNFPDMRGFKAEAVFKDKLFDGKLGDVTALRATRTSEINHSAPYYVIANTSDSAVKAVNQAIRQGKKVYLTDDGYIVDTPTFENLLGDYAIYGDALYKVPNGPSLKALKVYSPPHQFYWAGVDSPTHTALALKNLGFDLVDTPEEADVVVLESNNFDKSLVGLKPTIVVGGSAMQRLEKLGLIDGFDAEKFSGGSDFEGLMKAIIDDQDPLTSGYNKNDLFYSNSGNWIAKVPANFKTLATIAGSDYYIAGWWPGNEKLANKIVAISGKYNENPLLVYAGNPTNRLHTIHFYRWISNAVFGSQLANLTDYILPNPTPNPIPQPQPLTPPTYQAPSKTYQAPNQTRLDFKPATKVDPVQEISLTNSRDSLPKTGTQEMTEGFKLASILIACSAGLFLLKKKED</sequence>
<dbReference type="Pfam" id="PF00246">
    <property type="entry name" value="Peptidase_M14"/>
    <property type="match status" value="1"/>
</dbReference>
<evidence type="ECO:0000256" key="3">
    <source>
        <dbReference type="ARBA" id="ARBA00022729"/>
    </source>
</evidence>
<comment type="caution">
    <text evidence="10">The sequence shown here is derived from an EMBL/GenBank/DDBJ whole genome shotgun (WGS) entry which is preliminary data.</text>
</comment>
<dbReference type="EMBL" id="JAHZQA010000001">
    <property type="protein sequence ID" value="MBZ2126800.1"/>
    <property type="molecule type" value="Genomic_DNA"/>
</dbReference>
<feature type="signal peptide" evidence="7">
    <location>
        <begin position="1"/>
        <end position="31"/>
    </location>
</feature>
<dbReference type="Gene3D" id="3.40.630.10">
    <property type="entry name" value="Zn peptidases"/>
    <property type="match status" value="1"/>
</dbReference>
<dbReference type="PROSITE" id="PS50847">
    <property type="entry name" value="GRAM_POS_ANCHORING"/>
    <property type="match status" value="1"/>
</dbReference>
<keyword evidence="3 7" id="KW-0732">Signal</keyword>
<keyword evidence="4" id="KW-0572">Peptidoglycan-anchor</keyword>
<gene>
    <name evidence="10" type="ORF">K1I74_01845</name>
</gene>
<organism evidence="10 11">
    <name type="scientific">Streptococcus gordonii</name>
    <dbReference type="NCBI Taxonomy" id="1302"/>
    <lineage>
        <taxon>Bacteria</taxon>
        <taxon>Bacillati</taxon>
        <taxon>Bacillota</taxon>
        <taxon>Bacilli</taxon>
        <taxon>Lactobacillales</taxon>
        <taxon>Streptococcaceae</taxon>
        <taxon>Streptococcus</taxon>
    </lineage>
</organism>
<dbReference type="InterPro" id="IPR000834">
    <property type="entry name" value="Peptidase_M14"/>
</dbReference>
<reference evidence="10" key="1">
    <citation type="submission" date="2021-07" db="EMBL/GenBank/DDBJ databases">
        <title>Occurrence of streptococci in the human mouth that bind to a non-human glycan.</title>
        <authorList>
            <person name="Cross B."/>
            <person name="Thamadilok S."/>
            <person name="Bensing B."/>
            <person name="Sasmal A."/>
            <person name="Khedri Z."/>
            <person name="Deng L."/>
            <person name="Yu H."/>
            <person name="Mehta A."/>
            <person name="Aluvathingal J."/>
            <person name="Nadendla S."/>
            <person name="Vickerman M."/>
            <person name="Chen X."/>
            <person name="Dewhirst F."/>
            <person name="Gill A."/>
            <person name="Lettrichova I."/>
            <person name="Diaz S."/>
            <person name="Gill S."/>
            <person name="Tettelin H."/>
            <person name="Iverson T."/>
            <person name="Sullam P."/>
            <person name="Varki A."/>
            <person name="Ruhl S."/>
        </authorList>
    </citation>
    <scope>NUCLEOTIDE SEQUENCE</scope>
    <source>
        <strain evidence="10">SK9</strain>
    </source>
</reference>
<feature type="active site" description="Proton donor/acceptor" evidence="5">
    <location>
        <position position="529"/>
    </location>
</feature>